<dbReference type="RefSeq" id="WP_276649793.1">
    <property type="nucleotide sequence ID" value="NZ_JAAYSM010000387.1"/>
</dbReference>
<evidence type="ECO:0000313" key="2">
    <source>
        <dbReference type="EMBL" id="NLJ19321.1"/>
    </source>
</evidence>
<feature type="compositionally biased region" description="Polar residues" evidence="1">
    <location>
        <begin position="339"/>
        <end position="358"/>
    </location>
</feature>
<organism evidence="2 3">
    <name type="scientific">Globicatella sulfidifaciens</name>
    <dbReference type="NCBI Taxonomy" id="136093"/>
    <lineage>
        <taxon>Bacteria</taxon>
        <taxon>Bacillati</taxon>
        <taxon>Bacillota</taxon>
        <taxon>Bacilli</taxon>
        <taxon>Lactobacillales</taxon>
        <taxon>Aerococcaceae</taxon>
        <taxon>Globicatella</taxon>
    </lineage>
</organism>
<evidence type="ECO:0000256" key="1">
    <source>
        <dbReference type="SAM" id="MobiDB-lite"/>
    </source>
</evidence>
<evidence type="ECO:0008006" key="4">
    <source>
        <dbReference type="Google" id="ProtNLM"/>
    </source>
</evidence>
<evidence type="ECO:0000313" key="3">
    <source>
        <dbReference type="Proteomes" id="UP000541058"/>
    </source>
</evidence>
<gene>
    <name evidence="2" type="ORF">GX355_10745</name>
</gene>
<feature type="region of interest" description="Disordered" evidence="1">
    <location>
        <begin position="335"/>
        <end position="358"/>
    </location>
</feature>
<dbReference type="EMBL" id="JAAYSM010000387">
    <property type="protein sequence ID" value="NLJ19321.1"/>
    <property type="molecule type" value="Genomic_DNA"/>
</dbReference>
<accession>A0A7X8C5F7</accession>
<name>A0A7X8C5F7_9LACT</name>
<protein>
    <recommendedName>
        <fullName evidence="4">Carbohydrate-binding domain-containing protein</fullName>
    </recommendedName>
</protein>
<dbReference type="Proteomes" id="UP000541058">
    <property type="component" value="Unassembled WGS sequence"/>
</dbReference>
<feature type="non-terminal residue" evidence="2">
    <location>
        <position position="1"/>
    </location>
</feature>
<dbReference type="AlphaFoldDB" id="A0A7X8C5F7"/>
<sequence length="358" mass="38759">LIESVDVTADGTPLSVDLTLENKAGQTYNIFTTIEKPAELEIALLPVPPDPGNPESYEKGAEGNYEDYCRSRNEDTKYAYDSSNQFIPDGCNKEITIDGNVWFLDAHEVIEMKHVVNMEDAETTASFNVTGNLFVDTPREFKIHNTHPLIVEGDALFRYAKLELIQKSGFIATNIHAVGGDHTGNGVVVGNQTQLEARESMVVAKHFYINGQNFVDKNNTNIPSEDVLSEGGGHVITGKNLIANTGVKAVNDSIININGSASISNKLIAEDRSVIKIGKNLIINGDLEMYGNDGYVKITVDGDARINGDLILGGNSILTIKGNLTVTGDVKQDDKGKNGTLNVTGETNFSNGEPSWLN</sequence>
<proteinExistence type="predicted"/>
<comment type="caution">
    <text evidence="2">The sequence shown here is derived from an EMBL/GenBank/DDBJ whole genome shotgun (WGS) entry which is preliminary data.</text>
</comment>
<reference evidence="2 3" key="1">
    <citation type="journal article" date="2020" name="Biotechnol. Biofuels">
        <title>New insights from the biogas microbiome by comprehensive genome-resolved metagenomics of nearly 1600 species originating from multiple anaerobic digesters.</title>
        <authorList>
            <person name="Campanaro S."/>
            <person name="Treu L."/>
            <person name="Rodriguez-R L.M."/>
            <person name="Kovalovszki A."/>
            <person name="Ziels R.M."/>
            <person name="Maus I."/>
            <person name="Zhu X."/>
            <person name="Kougias P.G."/>
            <person name="Basile A."/>
            <person name="Luo G."/>
            <person name="Schluter A."/>
            <person name="Konstantinidis K.T."/>
            <person name="Angelidaki I."/>
        </authorList>
    </citation>
    <scope>NUCLEOTIDE SEQUENCE [LARGE SCALE GENOMIC DNA]</scope>
    <source>
        <strain evidence="2">AS23ysBPME_34</strain>
    </source>
</reference>